<dbReference type="RefSeq" id="WP_039330175.1">
    <property type="nucleotide sequence ID" value="NZ_JTJJ01000031.1"/>
</dbReference>
<evidence type="ECO:0000313" key="2">
    <source>
        <dbReference type="Proteomes" id="UP000030853"/>
    </source>
</evidence>
<dbReference type="InterPro" id="IPR001920">
    <property type="entry name" value="Asp/Glu_race"/>
</dbReference>
<dbReference type="Pfam" id="PF01177">
    <property type="entry name" value="Asp_Glu_race"/>
    <property type="match status" value="1"/>
</dbReference>
<comment type="caution">
    <text evidence="1">The sequence shown here is derived from an EMBL/GenBank/DDBJ whole genome shotgun (WGS) entry which is preliminary data.</text>
</comment>
<evidence type="ECO:0000313" key="1">
    <source>
        <dbReference type="EMBL" id="KHJ68385.1"/>
    </source>
</evidence>
<reference evidence="1 2" key="1">
    <citation type="submission" date="2014-11" db="EMBL/GenBank/DDBJ databases">
        <title>Genome sequencing of Pantoea rodasii ND03.</title>
        <authorList>
            <person name="Muhamad Yunos N.Y."/>
            <person name="Chan K.-G."/>
        </authorList>
    </citation>
    <scope>NUCLEOTIDE SEQUENCE [LARGE SCALE GENOMIC DNA]</scope>
    <source>
        <strain evidence="1 2">ND03</strain>
    </source>
</reference>
<dbReference type="GO" id="GO:0047661">
    <property type="term" value="F:amino-acid racemase activity"/>
    <property type="evidence" value="ECO:0007669"/>
    <property type="project" value="InterPro"/>
</dbReference>
<dbReference type="EMBL" id="JTJJ01000031">
    <property type="protein sequence ID" value="KHJ68385.1"/>
    <property type="molecule type" value="Genomic_DNA"/>
</dbReference>
<dbReference type="Gene3D" id="3.40.50.1860">
    <property type="match status" value="1"/>
</dbReference>
<gene>
    <name evidence="1" type="ORF">QU24_08685</name>
</gene>
<proteinExistence type="predicted"/>
<dbReference type="InterPro" id="IPR015942">
    <property type="entry name" value="Asp/Glu/hydantoin_racemase"/>
</dbReference>
<dbReference type="AlphaFoldDB" id="A0A0B1RBA8"/>
<protein>
    <submittedName>
        <fullName evidence="1">Hydantoin racemase</fullName>
    </submittedName>
</protein>
<dbReference type="Proteomes" id="UP000030853">
    <property type="component" value="Unassembled WGS sequence"/>
</dbReference>
<organism evidence="1 2">
    <name type="scientific">Pantoea rodasii</name>
    <dbReference type="NCBI Taxonomy" id="1076549"/>
    <lineage>
        <taxon>Bacteria</taxon>
        <taxon>Pseudomonadati</taxon>
        <taxon>Pseudomonadota</taxon>
        <taxon>Gammaproteobacteria</taxon>
        <taxon>Enterobacterales</taxon>
        <taxon>Erwiniaceae</taxon>
        <taxon>Pantoea</taxon>
    </lineage>
</organism>
<sequence length="213" mass="22333">MLGIIRVLTHPDQHFVEEHARLIHQEYGINAISRAIPDQHKGIYDDASEALAVPKIVALGQQFEADGCNALFLSCAADPGLASLREAVSIPVISAGSASASIARMLKRPVAVMGIGATAPAPFRQLLGEGVRYARPEGVLNTIDLLSAEGRASALACADRLYREGIEVIAFSCTGFSTIALGDSIRQQLGKVAVDAVSAAGLFISQLAPATSR</sequence>
<accession>A0A0B1RBA8</accession>
<name>A0A0B1RBA8_9GAMM</name>